<feature type="chain" id="PRO_5032280307" description="Secreted protein" evidence="1">
    <location>
        <begin position="19"/>
        <end position="115"/>
    </location>
</feature>
<name>A0A815RXV0_ADIRI</name>
<keyword evidence="1" id="KW-0732">Signal</keyword>
<reference evidence="2" key="1">
    <citation type="submission" date="2021-02" db="EMBL/GenBank/DDBJ databases">
        <authorList>
            <person name="Nowell W R."/>
        </authorList>
    </citation>
    <scope>NUCLEOTIDE SEQUENCE</scope>
</reference>
<gene>
    <name evidence="2" type="ORF">EDS130_LOCUS41634</name>
</gene>
<dbReference type="EMBL" id="CAJNOJ010000559">
    <property type="protein sequence ID" value="CAF1484413.1"/>
    <property type="molecule type" value="Genomic_DNA"/>
</dbReference>
<dbReference type="Proteomes" id="UP000663852">
    <property type="component" value="Unassembled WGS sequence"/>
</dbReference>
<evidence type="ECO:0000313" key="2">
    <source>
        <dbReference type="EMBL" id="CAF1484413.1"/>
    </source>
</evidence>
<proteinExistence type="predicted"/>
<protein>
    <recommendedName>
        <fullName evidence="4">Secreted protein</fullName>
    </recommendedName>
</protein>
<evidence type="ECO:0000256" key="1">
    <source>
        <dbReference type="SAM" id="SignalP"/>
    </source>
</evidence>
<organism evidence="2 3">
    <name type="scientific">Adineta ricciae</name>
    <name type="common">Rotifer</name>
    <dbReference type="NCBI Taxonomy" id="249248"/>
    <lineage>
        <taxon>Eukaryota</taxon>
        <taxon>Metazoa</taxon>
        <taxon>Spiralia</taxon>
        <taxon>Gnathifera</taxon>
        <taxon>Rotifera</taxon>
        <taxon>Eurotatoria</taxon>
        <taxon>Bdelloidea</taxon>
        <taxon>Adinetida</taxon>
        <taxon>Adinetidae</taxon>
        <taxon>Adineta</taxon>
    </lineage>
</organism>
<dbReference type="AlphaFoldDB" id="A0A815RXV0"/>
<accession>A0A815RXV0</accession>
<evidence type="ECO:0000313" key="3">
    <source>
        <dbReference type="Proteomes" id="UP000663852"/>
    </source>
</evidence>
<comment type="caution">
    <text evidence="2">The sequence shown here is derived from an EMBL/GenBank/DDBJ whole genome shotgun (WGS) entry which is preliminary data.</text>
</comment>
<evidence type="ECO:0008006" key="4">
    <source>
        <dbReference type="Google" id="ProtNLM"/>
    </source>
</evidence>
<sequence length="115" mass="12683">MSIGACIMIIHCLCVVAGQVVFGELTAVFAAQQFPDNCSDQQQNSTTTGPQQYLCHTGIELSVSDDSHLPKLCVNSTMLVSPSLRTIPSMMLFGSEVRRLVYRLFGKCNNIYFMI</sequence>
<feature type="signal peptide" evidence="1">
    <location>
        <begin position="1"/>
        <end position="18"/>
    </location>
</feature>